<protein>
    <submittedName>
        <fullName evidence="1">Uncharacterized protein</fullName>
    </submittedName>
</protein>
<dbReference type="EMBL" id="KQ030596">
    <property type="protein sequence ID" value="KJZ71000.1"/>
    <property type="molecule type" value="Genomic_DNA"/>
</dbReference>
<proteinExistence type="predicted"/>
<dbReference type="OrthoDB" id="10543876at2759"/>
<gene>
    <name evidence="1" type="ORF">HIM_09611</name>
</gene>
<keyword evidence="2" id="KW-1185">Reference proteome</keyword>
<sequence>MSEHAPQDTRQDLGDIVEPFSRPNTEADLARNFLDTLFTYRNNCPIHTRYCWGFFVVRTCFAPGDEAHLSRAMLKLDRLICSRIQIHREIAKLEDPGTYTDDAYLSVDADIVRRYHNILIDDQKIEAAAIDDIKAHVRQWIADLPFKTRGGRYSAFLLLDEEVLCNIERMPDSISAEEWCEVWQRKDTEWVKLVDVHEEGEACRVWVWDLIEAFSLLCDFGYGVSEFPTSPDDLGCGWPFFEP</sequence>
<evidence type="ECO:0000313" key="2">
    <source>
        <dbReference type="Proteomes" id="UP000054481"/>
    </source>
</evidence>
<dbReference type="AlphaFoldDB" id="A0A0F7ZL90"/>
<accession>A0A0F7ZL90</accession>
<organism evidence="1 2">
    <name type="scientific">Hirsutella minnesotensis 3608</name>
    <dbReference type="NCBI Taxonomy" id="1043627"/>
    <lineage>
        <taxon>Eukaryota</taxon>
        <taxon>Fungi</taxon>
        <taxon>Dikarya</taxon>
        <taxon>Ascomycota</taxon>
        <taxon>Pezizomycotina</taxon>
        <taxon>Sordariomycetes</taxon>
        <taxon>Hypocreomycetidae</taxon>
        <taxon>Hypocreales</taxon>
        <taxon>Ophiocordycipitaceae</taxon>
        <taxon>Hirsutella</taxon>
    </lineage>
</organism>
<name>A0A0F7ZL90_9HYPO</name>
<evidence type="ECO:0000313" key="1">
    <source>
        <dbReference type="EMBL" id="KJZ71000.1"/>
    </source>
</evidence>
<reference evidence="1 2" key="1">
    <citation type="journal article" date="2014" name="Genome Biol. Evol.">
        <title>Comparative genomics and transcriptomics analyses reveal divergent lifestyle features of nematode endoparasitic fungus Hirsutella minnesotensis.</title>
        <authorList>
            <person name="Lai Y."/>
            <person name="Liu K."/>
            <person name="Zhang X."/>
            <person name="Zhang X."/>
            <person name="Li K."/>
            <person name="Wang N."/>
            <person name="Shu C."/>
            <person name="Wu Y."/>
            <person name="Wang C."/>
            <person name="Bushley K.E."/>
            <person name="Xiang M."/>
            <person name="Liu X."/>
        </authorList>
    </citation>
    <scope>NUCLEOTIDE SEQUENCE [LARGE SCALE GENOMIC DNA]</scope>
    <source>
        <strain evidence="1 2">3608</strain>
    </source>
</reference>
<dbReference type="Proteomes" id="UP000054481">
    <property type="component" value="Unassembled WGS sequence"/>
</dbReference>